<evidence type="ECO:0000313" key="2">
    <source>
        <dbReference type="EMBL" id="CAA9321604.1"/>
    </source>
</evidence>
<dbReference type="GO" id="GO:0000175">
    <property type="term" value="F:3'-5'-RNA exonuclease activity"/>
    <property type="evidence" value="ECO:0007669"/>
    <property type="project" value="TreeGrafter"/>
</dbReference>
<dbReference type="InterPro" id="IPR050410">
    <property type="entry name" value="CCR4/nocturin_mRNA_transcr"/>
</dbReference>
<accession>A0A6J4L325</accession>
<organism evidence="2">
    <name type="scientific">uncultured Cytophagales bacterium</name>
    <dbReference type="NCBI Taxonomy" id="158755"/>
    <lineage>
        <taxon>Bacteria</taxon>
        <taxon>Pseudomonadati</taxon>
        <taxon>Bacteroidota</taxon>
        <taxon>Sphingobacteriia</taxon>
        <taxon>Sphingobacteriales</taxon>
        <taxon>environmental samples</taxon>
    </lineage>
</organism>
<keyword evidence="2" id="KW-0255">Endonuclease</keyword>
<dbReference type="AlphaFoldDB" id="A0A6J4L325"/>
<keyword evidence="2" id="KW-0540">Nuclease</keyword>
<keyword evidence="2" id="KW-0378">Hydrolase</keyword>
<evidence type="ECO:0000259" key="1">
    <source>
        <dbReference type="Pfam" id="PF03372"/>
    </source>
</evidence>
<dbReference type="CDD" id="cd09083">
    <property type="entry name" value="EEP-1"/>
    <property type="match status" value="1"/>
</dbReference>
<dbReference type="InterPro" id="IPR036691">
    <property type="entry name" value="Endo/exonu/phosph_ase_sf"/>
</dbReference>
<dbReference type="EMBL" id="CADCTQ010000577">
    <property type="protein sequence ID" value="CAA9321604.1"/>
    <property type="molecule type" value="Genomic_DNA"/>
</dbReference>
<dbReference type="GO" id="GO:0004519">
    <property type="term" value="F:endonuclease activity"/>
    <property type="evidence" value="ECO:0007669"/>
    <property type="project" value="UniProtKB-KW"/>
</dbReference>
<dbReference type="SUPFAM" id="SSF56219">
    <property type="entry name" value="DNase I-like"/>
    <property type="match status" value="1"/>
</dbReference>
<protein>
    <submittedName>
        <fullName evidence="2">Endonuclease/exonuclease/phosphatase family protein</fullName>
    </submittedName>
</protein>
<keyword evidence="2" id="KW-0269">Exonuclease</keyword>
<name>A0A6J4L325_9SPHI</name>
<dbReference type="Gene3D" id="3.60.10.10">
    <property type="entry name" value="Endonuclease/exonuclease/phosphatase"/>
    <property type="match status" value="1"/>
</dbReference>
<gene>
    <name evidence="2" type="ORF">AVDCRST_MAG56-6965</name>
</gene>
<proteinExistence type="predicted"/>
<dbReference type="InterPro" id="IPR005135">
    <property type="entry name" value="Endo/exonuclease/phosphatase"/>
</dbReference>
<dbReference type="Pfam" id="PF03372">
    <property type="entry name" value="Exo_endo_phos"/>
    <property type="match status" value="1"/>
</dbReference>
<reference evidence="2" key="1">
    <citation type="submission" date="2020-02" db="EMBL/GenBank/DDBJ databases">
        <authorList>
            <person name="Meier V. D."/>
        </authorList>
    </citation>
    <scope>NUCLEOTIDE SEQUENCE</scope>
    <source>
        <strain evidence="2">AVDCRST_MAG56</strain>
    </source>
</reference>
<dbReference type="PANTHER" id="PTHR12121">
    <property type="entry name" value="CARBON CATABOLITE REPRESSOR PROTEIN 4"/>
    <property type="match status" value="1"/>
</dbReference>
<sequence>MSATAQTTPAPLRVMTYNLRFDNPADGENRWSNRKDRVAALLRFHCPDVFGVQEALPHQLHDLETALPEYGWYGAGRDDGKEQGEFSAVFYRRSRLAVLDQGTFWLSPTPEQPGKGWDANVVRVCSWVKLRDARTGGALYHFNTHFDHVGEEARQESAKLILARIQATAGELPAILTGDLNTDPGSVAYRTLANNPSLRDAKQVSKTPHYGPEATWATFDVRQHHGPSDRIDYIFVTPQFTVLKHATLTDALELRYPSDHLPVLAEVVVQA</sequence>
<feature type="domain" description="Endonuclease/exonuclease/phosphatase" evidence="1">
    <location>
        <begin position="15"/>
        <end position="260"/>
    </location>
</feature>
<dbReference type="PANTHER" id="PTHR12121:SF36">
    <property type="entry name" value="ENDONUCLEASE_EXONUCLEASE_PHOSPHATASE DOMAIN-CONTAINING PROTEIN"/>
    <property type="match status" value="1"/>
</dbReference>